<dbReference type="Proteomes" id="UP000199759">
    <property type="component" value="Unassembled WGS sequence"/>
</dbReference>
<gene>
    <name evidence="1" type="ORF">SAMN04488568_10284</name>
</gene>
<reference evidence="1 2" key="1">
    <citation type="submission" date="2016-10" db="EMBL/GenBank/DDBJ databases">
        <authorList>
            <person name="de Groot N.N."/>
        </authorList>
    </citation>
    <scope>NUCLEOTIDE SEQUENCE [LARGE SCALE GENOMIC DNA]</scope>
    <source>
        <strain evidence="1 2">DSM 16077</strain>
    </source>
</reference>
<dbReference type="InterPro" id="IPR019660">
    <property type="entry name" value="Put_sensory_transdc_reg_YbjN"/>
</dbReference>
<accession>A0A1G9MTB5</accession>
<dbReference type="OrthoDB" id="9792176at2"/>
<dbReference type="CDD" id="cd17033">
    <property type="entry name" value="DR1245-like"/>
    <property type="match status" value="1"/>
</dbReference>
<dbReference type="RefSeq" id="WP_091766106.1">
    <property type="nucleotide sequence ID" value="NZ_FNHG01000002.1"/>
</dbReference>
<evidence type="ECO:0008006" key="3">
    <source>
        <dbReference type="Google" id="ProtNLM"/>
    </source>
</evidence>
<organism evidence="1 2">
    <name type="scientific">Maricaulis salignorans</name>
    <dbReference type="NCBI Taxonomy" id="144026"/>
    <lineage>
        <taxon>Bacteria</taxon>
        <taxon>Pseudomonadati</taxon>
        <taxon>Pseudomonadota</taxon>
        <taxon>Alphaproteobacteria</taxon>
        <taxon>Maricaulales</taxon>
        <taxon>Maricaulaceae</taxon>
        <taxon>Maricaulis</taxon>
    </lineage>
</organism>
<dbReference type="EMBL" id="FNHG01000002">
    <property type="protein sequence ID" value="SDL76875.1"/>
    <property type="molecule type" value="Genomic_DNA"/>
</dbReference>
<dbReference type="Pfam" id="PF10722">
    <property type="entry name" value="YbjN"/>
    <property type="match status" value="1"/>
</dbReference>
<proteinExistence type="predicted"/>
<keyword evidence="2" id="KW-1185">Reference proteome</keyword>
<name>A0A1G9MTB5_9PROT</name>
<dbReference type="AlphaFoldDB" id="A0A1G9MTB5"/>
<protein>
    <recommendedName>
        <fullName evidence="3">Sensory transduction regulator</fullName>
    </recommendedName>
</protein>
<sequence>MDLLSDEYAPATSDPLDAVEQAVIAEQYPYDREENGELHLSVPGAWRDHQMWFAWRPELDALHICSSLDLKVTSNRFRDVCELVARLNEKLWLGHFDVWVEDGSVVYRHAISLPAGENVSPAQAATMISAAQEAGERFYPAFHFLIWGGKNVEEATAAAMFETAGEA</sequence>
<evidence type="ECO:0000313" key="2">
    <source>
        <dbReference type="Proteomes" id="UP000199759"/>
    </source>
</evidence>
<dbReference type="STRING" id="144026.SAMN04488568_10284"/>
<evidence type="ECO:0000313" key="1">
    <source>
        <dbReference type="EMBL" id="SDL76875.1"/>
    </source>
</evidence>